<accession>A0A0L0H0Q5</accession>
<reference evidence="3 4" key="1">
    <citation type="journal article" date="2015" name="Appl. Environ. Microbiol.">
        <title>The Enterobacterium Trabulsiella odontotermitis Presents Novel Adaptations Related to Its Association with Fungus-Growing Termites.</title>
        <authorList>
            <person name="Sapountzis P."/>
            <person name="Gruntjes T."/>
            <person name="Otani S."/>
            <person name="Estevez J."/>
            <person name="da Costa R.R."/>
            <person name="Plunkett G.3rd."/>
            <person name="Perna N.T."/>
            <person name="Poulsen M."/>
        </authorList>
    </citation>
    <scope>NUCLEOTIDE SEQUENCE [LARGE SCALE GENOMIC DNA]</scope>
    <source>
        <strain evidence="3 4">12</strain>
    </source>
</reference>
<name>A0A0L0H0Q5_9ENTR</name>
<keyword evidence="4" id="KW-1185">Reference proteome</keyword>
<evidence type="ECO:0000259" key="2">
    <source>
        <dbReference type="Pfam" id="PF07995"/>
    </source>
</evidence>
<dbReference type="AlphaFoldDB" id="A0A0L0H0Q5"/>
<dbReference type="PATRIC" id="fig|379893.4.peg.1591"/>
<dbReference type="PANTHER" id="PTHR19328:SF75">
    <property type="entry name" value="ALDOSE SUGAR DEHYDROGENASE YLII"/>
    <property type="match status" value="1"/>
</dbReference>
<feature type="chain" id="PRO_5005539735" evidence="1">
    <location>
        <begin position="26"/>
        <end position="374"/>
    </location>
</feature>
<evidence type="ECO:0000313" key="3">
    <source>
        <dbReference type="EMBL" id="KNC95035.1"/>
    </source>
</evidence>
<proteinExistence type="predicted"/>
<dbReference type="EMBL" id="JNGI01000017">
    <property type="protein sequence ID" value="KNC95035.1"/>
    <property type="molecule type" value="Genomic_DNA"/>
</dbReference>
<comment type="caution">
    <text evidence="3">The sequence shown here is derived from an EMBL/GenBank/DDBJ whole genome shotgun (WGS) entry which is preliminary data.</text>
</comment>
<dbReference type="InterPro" id="IPR011042">
    <property type="entry name" value="6-blade_b-propeller_TolB-like"/>
</dbReference>
<evidence type="ECO:0000313" key="4">
    <source>
        <dbReference type="Proteomes" id="UP000037393"/>
    </source>
</evidence>
<dbReference type="InterPro" id="IPR011041">
    <property type="entry name" value="Quinoprot_gluc/sorb_DH_b-prop"/>
</dbReference>
<dbReference type="Pfam" id="PF07995">
    <property type="entry name" value="GSDH"/>
    <property type="match status" value="1"/>
</dbReference>
<evidence type="ECO:0000256" key="1">
    <source>
        <dbReference type="SAM" id="SignalP"/>
    </source>
</evidence>
<keyword evidence="1" id="KW-0732">Signal</keyword>
<dbReference type="InterPro" id="IPR012938">
    <property type="entry name" value="Glc/Sorbosone_DH"/>
</dbReference>
<dbReference type="SUPFAM" id="SSF50952">
    <property type="entry name" value="Soluble quinoprotein glucose dehydrogenase"/>
    <property type="match status" value="1"/>
</dbReference>
<feature type="signal peptide" evidence="1">
    <location>
        <begin position="1"/>
        <end position="25"/>
    </location>
</feature>
<dbReference type="PANTHER" id="PTHR19328">
    <property type="entry name" value="HEDGEHOG-INTERACTING PROTEIN"/>
    <property type="match status" value="1"/>
</dbReference>
<dbReference type="Gene3D" id="2.120.10.30">
    <property type="entry name" value="TolB, C-terminal domain"/>
    <property type="match status" value="1"/>
</dbReference>
<dbReference type="Proteomes" id="UP000037393">
    <property type="component" value="Unassembled WGS sequence"/>
</dbReference>
<protein>
    <submittedName>
        <fullName evidence="3">Oxidoreductase</fullName>
    </submittedName>
</protein>
<gene>
    <name evidence="3" type="ORF">GM31_07795</name>
</gene>
<dbReference type="STRING" id="379893.GCA_001297775_00664"/>
<feature type="domain" description="Glucose/Sorbosone dehydrogenase" evidence="2">
    <location>
        <begin position="37"/>
        <end position="369"/>
    </location>
</feature>
<organism evidence="3 4">
    <name type="scientific">Trabulsiella odontotermitis</name>
    <dbReference type="NCBI Taxonomy" id="379893"/>
    <lineage>
        <taxon>Bacteria</taxon>
        <taxon>Pseudomonadati</taxon>
        <taxon>Pseudomonadota</taxon>
        <taxon>Gammaproteobacteria</taxon>
        <taxon>Enterobacterales</taxon>
        <taxon>Enterobacteriaceae</taxon>
        <taxon>Trabulsiella</taxon>
    </lineage>
</organism>
<sequence length="374" mass="41568">MSLITRFCTIYIAYISLQLMASAHAAEVNVEVLQRKLDHPWSLAFLPDNNGMLITLRGGQLRHWQQGKGLSDPITGVPRVWNNGQGGLFDVVLAPDFAESRRIWLSYAEVGDDGKAGTAVGYGRLSDDLKRLEAFQVVFRQMPKLSTGNHFGGRLVFDGKGYLFIGLGENNQRPTAQDLDKLQGKVVRLTDQGKVPNDNPFVDRAGARPEIWSYGIRNPQGMALNPWSNTVWLNEHGPRGGDEINIPEKGKNYGWPLATHGINYSGLPIPEAKGKQVAGTEPPLFWWEKSPAVSGMAFYNAKTFPQWQQKLFIGALKDEDVIVLSVNGKKVTEDGRILGDRKQRIRDVRVGPDGYLYVLTDESDGELLKVSPQK</sequence>